<keyword evidence="2" id="KW-1185">Reference proteome</keyword>
<dbReference type="Proteomes" id="UP000800041">
    <property type="component" value="Unassembled WGS sequence"/>
</dbReference>
<name>A0A6G1H2G3_9PEZI</name>
<sequence>MLWIDDNLSTRRDIGFSLVYLFGAGLGTMAKSIFRTAPTPYFPQLNVKSAFLFPRPNSLQSLPYNIPHLSHLYISTQFSHYTPSLVLCSFAVQEAKLQPQSIWTVDPRLGLNEGISELTFAPTGSRPRYLSQDLLSRLCPGSMRHLVTFEPPLCLVGAASRNSQEQATASL</sequence>
<reference evidence="1" key="1">
    <citation type="journal article" date="2020" name="Stud. Mycol.">
        <title>101 Dothideomycetes genomes: a test case for predicting lifestyles and emergence of pathogens.</title>
        <authorList>
            <person name="Haridas S."/>
            <person name="Albert R."/>
            <person name="Binder M."/>
            <person name="Bloem J."/>
            <person name="Labutti K."/>
            <person name="Salamov A."/>
            <person name="Andreopoulos B."/>
            <person name="Baker S."/>
            <person name="Barry K."/>
            <person name="Bills G."/>
            <person name="Bluhm B."/>
            <person name="Cannon C."/>
            <person name="Castanera R."/>
            <person name="Culley D."/>
            <person name="Daum C."/>
            <person name="Ezra D."/>
            <person name="Gonzalez J."/>
            <person name="Henrissat B."/>
            <person name="Kuo A."/>
            <person name="Liang C."/>
            <person name="Lipzen A."/>
            <person name="Lutzoni F."/>
            <person name="Magnuson J."/>
            <person name="Mondo S."/>
            <person name="Nolan M."/>
            <person name="Ohm R."/>
            <person name="Pangilinan J."/>
            <person name="Park H.-J."/>
            <person name="Ramirez L."/>
            <person name="Alfaro M."/>
            <person name="Sun H."/>
            <person name="Tritt A."/>
            <person name="Yoshinaga Y."/>
            <person name="Zwiers L.-H."/>
            <person name="Turgeon B."/>
            <person name="Goodwin S."/>
            <person name="Spatafora J."/>
            <person name="Crous P."/>
            <person name="Grigoriev I."/>
        </authorList>
    </citation>
    <scope>NUCLEOTIDE SEQUENCE</scope>
    <source>
        <strain evidence="1">CBS 113979</strain>
    </source>
</reference>
<protein>
    <submittedName>
        <fullName evidence="1">Uncharacterized protein</fullName>
    </submittedName>
</protein>
<dbReference type="OrthoDB" id="3248909at2759"/>
<gene>
    <name evidence="1" type="ORF">K402DRAFT_446032</name>
</gene>
<evidence type="ECO:0000313" key="1">
    <source>
        <dbReference type="EMBL" id="KAF1987158.1"/>
    </source>
</evidence>
<evidence type="ECO:0000313" key="2">
    <source>
        <dbReference type="Proteomes" id="UP000800041"/>
    </source>
</evidence>
<dbReference type="AlphaFoldDB" id="A0A6G1H2G3"/>
<dbReference type="EMBL" id="ML977153">
    <property type="protein sequence ID" value="KAF1987158.1"/>
    <property type="molecule type" value="Genomic_DNA"/>
</dbReference>
<organism evidence="1 2">
    <name type="scientific">Aulographum hederae CBS 113979</name>
    <dbReference type="NCBI Taxonomy" id="1176131"/>
    <lineage>
        <taxon>Eukaryota</taxon>
        <taxon>Fungi</taxon>
        <taxon>Dikarya</taxon>
        <taxon>Ascomycota</taxon>
        <taxon>Pezizomycotina</taxon>
        <taxon>Dothideomycetes</taxon>
        <taxon>Pleosporomycetidae</taxon>
        <taxon>Aulographales</taxon>
        <taxon>Aulographaceae</taxon>
    </lineage>
</organism>
<accession>A0A6G1H2G3</accession>
<proteinExistence type="predicted"/>